<keyword evidence="10 14" id="KW-0804">Transcription</keyword>
<dbReference type="Gene3D" id="1.10.150.390">
    <property type="match status" value="1"/>
</dbReference>
<comment type="subcellular location">
    <subcellularLocation>
        <location evidence="1">Nucleus</location>
    </subcellularLocation>
</comment>
<dbReference type="STRING" id="431595.K3WBF9"/>
<keyword evidence="18" id="KW-1185">Reference proteome</keyword>
<dbReference type="Pfam" id="PF04998">
    <property type="entry name" value="RNA_pol_Rpb1_5"/>
    <property type="match status" value="1"/>
</dbReference>
<keyword evidence="8" id="KW-0862">Zinc</keyword>
<dbReference type="InterPro" id="IPR000722">
    <property type="entry name" value="RNA_pol_asu"/>
</dbReference>
<dbReference type="InterPro" id="IPR007080">
    <property type="entry name" value="RNA_pol_Rpb1_1"/>
</dbReference>
<dbReference type="EnsemblProtists" id="PYU1_T002300">
    <property type="protein sequence ID" value="PYU1_T002300"/>
    <property type="gene ID" value="PYU1_G002297"/>
</dbReference>
<dbReference type="FunFam" id="1.10.150.390:FF:000004">
    <property type="entry name" value="DNA-directed RNA polymerase subunit"/>
    <property type="match status" value="1"/>
</dbReference>
<dbReference type="Pfam" id="PF00623">
    <property type="entry name" value="RNA_pol_Rpb1_2"/>
    <property type="match status" value="1"/>
</dbReference>
<dbReference type="OMA" id="NMNSIHN"/>
<keyword evidence="7" id="KW-0479">Metal-binding</keyword>
<keyword evidence="6 14" id="KW-0548">Nucleotidyltransferase</keyword>
<evidence type="ECO:0000256" key="5">
    <source>
        <dbReference type="ARBA" id="ARBA00022679"/>
    </source>
</evidence>
<dbReference type="FunFam" id="4.10.860.120:FF:000004">
    <property type="entry name" value="DNA-directed RNA polymerase subunit"/>
    <property type="match status" value="1"/>
</dbReference>
<dbReference type="Pfam" id="PF04997">
    <property type="entry name" value="RNA_pol_Rpb1_1"/>
    <property type="match status" value="1"/>
</dbReference>
<dbReference type="Pfam" id="PF04983">
    <property type="entry name" value="RNA_pol_Rpb1_3"/>
    <property type="match status" value="1"/>
</dbReference>
<dbReference type="Gene3D" id="6.20.50.80">
    <property type="match status" value="1"/>
</dbReference>
<dbReference type="InterPro" id="IPR038120">
    <property type="entry name" value="Rpb1_funnel_sf"/>
</dbReference>
<dbReference type="Proteomes" id="UP000019132">
    <property type="component" value="Unassembled WGS sequence"/>
</dbReference>
<reference evidence="18" key="2">
    <citation type="submission" date="2010-04" db="EMBL/GenBank/DDBJ databases">
        <authorList>
            <person name="Buell R."/>
            <person name="Hamilton J."/>
            <person name="Hostetler J."/>
        </authorList>
    </citation>
    <scope>NUCLEOTIDE SEQUENCE [LARGE SCALE GENOMIC DNA]</scope>
    <source>
        <strain evidence="18">DAOM:BR144</strain>
    </source>
</reference>
<dbReference type="GO" id="GO:0000428">
    <property type="term" value="C:DNA-directed RNA polymerase complex"/>
    <property type="evidence" value="ECO:0007669"/>
    <property type="project" value="UniProtKB-KW"/>
</dbReference>
<comment type="subunit">
    <text evidence="3">Component of the RNA polymerase III (Pol III) complex consisting of 17 subunits.</text>
</comment>
<dbReference type="eggNOG" id="KOG0261">
    <property type="taxonomic scope" value="Eukaryota"/>
</dbReference>
<dbReference type="GO" id="GO:0003899">
    <property type="term" value="F:DNA-directed RNA polymerase activity"/>
    <property type="evidence" value="ECO:0007669"/>
    <property type="project" value="UniProtKB-EC"/>
</dbReference>
<evidence type="ECO:0000256" key="2">
    <source>
        <dbReference type="ARBA" id="ARBA00006460"/>
    </source>
</evidence>
<comment type="similarity">
    <text evidence="2 14">Belongs to the RNA polymerase beta' chain family.</text>
</comment>
<dbReference type="FunFam" id="2.40.40.20:FF:000019">
    <property type="entry name" value="DNA-directed RNA polymerase II subunit RPB1"/>
    <property type="match status" value="1"/>
</dbReference>
<dbReference type="Gene3D" id="1.10.132.30">
    <property type="match status" value="1"/>
</dbReference>
<protein>
    <recommendedName>
        <fullName evidence="14">DNA-directed RNA polymerase subunit</fullName>
        <ecNumber evidence="14">2.7.7.6</ecNumber>
    </recommendedName>
</protein>
<evidence type="ECO:0000256" key="1">
    <source>
        <dbReference type="ARBA" id="ARBA00004123"/>
    </source>
</evidence>
<evidence type="ECO:0000256" key="11">
    <source>
        <dbReference type="ARBA" id="ARBA00023242"/>
    </source>
</evidence>
<keyword evidence="4 14" id="KW-0240">DNA-directed RNA polymerase</keyword>
<dbReference type="FunCoup" id="K3WBF9">
    <property type="interactions" value="406"/>
</dbReference>
<dbReference type="VEuPathDB" id="FungiDB:PYU1_G002297"/>
<dbReference type="InterPro" id="IPR007083">
    <property type="entry name" value="RNA_pol_Rpb1_4"/>
</dbReference>
<evidence type="ECO:0000313" key="18">
    <source>
        <dbReference type="Proteomes" id="UP000019132"/>
    </source>
</evidence>
<dbReference type="SMART" id="SM00663">
    <property type="entry name" value="RPOLA_N"/>
    <property type="match status" value="1"/>
</dbReference>
<dbReference type="GO" id="GO:0046872">
    <property type="term" value="F:metal ion binding"/>
    <property type="evidence" value="ECO:0007669"/>
    <property type="project" value="UniProtKB-KW"/>
</dbReference>
<dbReference type="EC" id="2.7.7.6" evidence="14"/>
<dbReference type="Gene3D" id="6.10.250.2940">
    <property type="match status" value="1"/>
</dbReference>
<evidence type="ECO:0000256" key="8">
    <source>
        <dbReference type="ARBA" id="ARBA00022833"/>
    </source>
</evidence>
<dbReference type="NCBIfam" id="NF006336">
    <property type="entry name" value="PRK08566.1"/>
    <property type="match status" value="1"/>
</dbReference>
<evidence type="ECO:0000256" key="4">
    <source>
        <dbReference type="ARBA" id="ARBA00022478"/>
    </source>
</evidence>
<evidence type="ECO:0000256" key="14">
    <source>
        <dbReference type="RuleBase" id="RU004279"/>
    </source>
</evidence>
<dbReference type="PANTHER" id="PTHR48446:SF1">
    <property type="entry name" value="DNA-DIRECTED RNA POLYMERASE SUBUNIT BETA' N-TERMINAL SECTION"/>
    <property type="match status" value="1"/>
</dbReference>
<dbReference type="Pfam" id="PF05000">
    <property type="entry name" value="RNA_pol_Rpb1_4"/>
    <property type="match status" value="1"/>
</dbReference>
<reference evidence="17" key="3">
    <citation type="submission" date="2014-11" db="UniProtKB">
        <authorList>
            <consortium name="EnsemblProtists"/>
        </authorList>
    </citation>
    <scope>IDENTIFICATION</scope>
    <source>
        <strain evidence="17">DAOM BR144</strain>
    </source>
</reference>
<evidence type="ECO:0000259" key="16">
    <source>
        <dbReference type="SMART" id="SM00663"/>
    </source>
</evidence>
<dbReference type="SUPFAM" id="SSF64484">
    <property type="entry name" value="beta and beta-prime subunits of DNA dependent RNA-polymerase"/>
    <property type="match status" value="1"/>
</dbReference>
<organism evidence="17 18">
    <name type="scientific">Globisporangium ultimum (strain ATCC 200006 / CBS 805.95 / DAOM BR144)</name>
    <name type="common">Pythium ultimum</name>
    <dbReference type="NCBI Taxonomy" id="431595"/>
    <lineage>
        <taxon>Eukaryota</taxon>
        <taxon>Sar</taxon>
        <taxon>Stramenopiles</taxon>
        <taxon>Oomycota</taxon>
        <taxon>Peronosporomycetes</taxon>
        <taxon>Pythiales</taxon>
        <taxon>Pythiaceae</taxon>
        <taxon>Globisporangium</taxon>
    </lineage>
</organism>
<dbReference type="InterPro" id="IPR042102">
    <property type="entry name" value="RNA_pol_Rpb1_3_sf"/>
</dbReference>
<accession>K3WBF9</accession>
<evidence type="ECO:0000256" key="9">
    <source>
        <dbReference type="ARBA" id="ARBA00022842"/>
    </source>
</evidence>
<evidence type="ECO:0000256" key="6">
    <source>
        <dbReference type="ARBA" id="ARBA00022695"/>
    </source>
</evidence>
<dbReference type="InParanoid" id="K3WBF9"/>
<evidence type="ECO:0000256" key="3">
    <source>
        <dbReference type="ARBA" id="ARBA00011206"/>
    </source>
</evidence>
<evidence type="ECO:0000256" key="10">
    <source>
        <dbReference type="ARBA" id="ARBA00023163"/>
    </source>
</evidence>
<comment type="catalytic activity">
    <reaction evidence="12 14">
        <text>RNA(n) + a ribonucleoside 5'-triphosphate = RNA(n+1) + diphosphate</text>
        <dbReference type="Rhea" id="RHEA:21248"/>
        <dbReference type="Rhea" id="RHEA-COMP:14527"/>
        <dbReference type="Rhea" id="RHEA-COMP:17342"/>
        <dbReference type="ChEBI" id="CHEBI:33019"/>
        <dbReference type="ChEBI" id="CHEBI:61557"/>
        <dbReference type="ChEBI" id="CHEBI:140395"/>
        <dbReference type="EC" id="2.7.7.6"/>
    </reaction>
</comment>
<dbReference type="FunFam" id="1.10.274.100:FF:000008">
    <property type="entry name" value="DNA-directed RNA polymerase subunit"/>
    <property type="match status" value="1"/>
</dbReference>
<evidence type="ECO:0000256" key="13">
    <source>
        <dbReference type="ARBA" id="ARBA00058108"/>
    </source>
</evidence>
<keyword evidence="9" id="KW-0460">Magnesium</keyword>
<reference evidence="18" key="1">
    <citation type="journal article" date="2010" name="Genome Biol.">
        <title>Genome sequence of the necrotrophic plant pathogen Pythium ultimum reveals original pathogenicity mechanisms and effector repertoire.</title>
        <authorList>
            <person name="Levesque C.A."/>
            <person name="Brouwer H."/>
            <person name="Cano L."/>
            <person name="Hamilton J.P."/>
            <person name="Holt C."/>
            <person name="Huitema E."/>
            <person name="Raffaele S."/>
            <person name="Robideau G.P."/>
            <person name="Thines M."/>
            <person name="Win J."/>
            <person name="Zerillo M.M."/>
            <person name="Beakes G.W."/>
            <person name="Boore J.L."/>
            <person name="Busam D."/>
            <person name="Dumas B."/>
            <person name="Ferriera S."/>
            <person name="Fuerstenberg S.I."/>
            <person name="Gachon C.M."/>
            <person name="Gaulin E."/>
            <person name="Govers F."/>
            <person name="Grenville-Briggs L."/>
            <person name="Horner N."/>
            <person name="Hostetler J."/>
            <person name="Jiang R.H."/>
            <person name="Johnson J."/>
            <person name="Krajaejun T."/>
            <person name="Lin H."/>
            <person name="Meijer H.J."/>
            <person name="Moore B."/>
            <person name="Morris P."/>
            <person name="Phuntmart V."/>
            <person name="Puiu D."/>
            <person name="Shetty J."/>
            <person name="Stajich J.E."/>
            <person name="Tripathy S."/>
            <person name="Wawra S."/>
            <person name="van West P."/>
            <person name="Whitty B.R."/>
            <person name="Coutinho P.M."/>
            <person name="Henrissat B."/>
            <person name="Martin F."/>
            <person name="Thomas P.D."/>
            <person name="Tyler B.M."/>
            <person name="De Vries R.P."/>
            <person name="Kamoun S."/>
            <person name="Yandell M."/>
            <person name="Tisserat N."/>
            <person name="Buell C.R."/>
        </authorList>
    </citation>
    <scope>NUCLEOTIDE SEQUENCE</scope>
    <source>
        <strain evidence="18">DAOM:BR144</strain>
    </source>
</reference>
<feature type="domain" description="RNA polymerase N-terminal" evidence="16">
    <location>
        <begin position="269"/>
        <end position="574"/>
    </location>
</feature>
<dbReference type="CDD" id="cd02583">
    <property type="entry name" value="RNAP_III_RPC1_N"/>
    <property type="match status" value="1"/>
</dbReference>
<proteinExistence type="inferred from homology"/>
<dbReference type="Gene3D" id="2.40.40.20">
    <property type="match status" value="1"/>
</dbReference>
<evidence type="ECO:0000256" key="12">
    <source>
        <dbReference type="ARBA" id="ARBA00048552"/>
    </source>
</evidence>
<dbReference type="InterPro" id="IPR007066">
    <property type="entry name" value="RNA_pol_Rpb1_3"/>
</dbReference>
<dbReference type="Gene3D" id="4.10.860.120">
    <property type="entry name" value="RNA polymerase II, clamp domain"/>
    <property type="match status" value="1"/>
</dbReference>
<dbReference type="InterPro" id="IPR035698">
    <property type="entry name" value="RNAP_III_Rpc1_C"/>
</dbReference>
<dbReference type="Gene3D" id="3.30.1490.180">
    <property type="entry name" value="RNA polymerase ii"/>
    <property type="match status" value="1"/>
</dbReference>
<dbReference type="GO" id="GO:0005634">
    <property type="term" value="C:nucleus"/>
    <property type="evidence" value="ECO:0007669"/>
    <property type="project" value="UniProtKB-SubCell"/>
</dbReference>
<feature type="region of interest" description="Disordered" evidence="15">
    <location>
        <begin position="1072"/>
        <end position="1098"/>
    </location>
</feature>
<comment type="function">
    <text evidence="13">DNA-dependent RNA polymerase catalyzes the transcription of DNA into RNA using the four ribonucleoside triphosphates as substrates. Largest and catalytic core component of RNA polymerase III which synthesizes small RNAs, such as 5S rRNA and tRNAs. Forms the polymerase active center together with the second largest subunit. A single-stranded DNA template strand of the promoter is positioned within the central active site cleft of Pol III. A bridging helix emanates from RPC1 and crosses the cleft near the catalytic site and is thought to promote translocation of Pol III by acting as a ratchet that moves the RNA-DNA hybrid through the active site by switching from straight to bent conformations at each step of nucleotide addition.</text>
</comment>
<dbReference type="GO" id="GO:0003677">
    <property type="term" value="F:DNA binding"/>
    <property type="evidence" value="ECO:0007669"/>
    <property type="project" value="InterPro"/>
</dbReference>
<dbReference type="GO" id="GO:0006351">
    <property type="term" value="P:DNA-templated transcription"/>
    <property type="evidence" value="ECO:0007669"/>
    <property type="project" value="InterPro"/>
</dbReference>
<keyword evidence="11" id="KW-0539">Nucleus</keyword>
<evidence type="ECO:0000256" key="7">
    <source>
        <dbReference type="ARBA" id="ARBA00022723"/>
    </source>
</evidence>
<dbReference type="CDD" id="cd02736">
    <property type="entry name" value="RNAP_III_Rpc1_C"/>
    <property type="match status" value="1"/>
</dbReference>
<evidence type="ECO:0000313" key="17">
    <source>
        <dbReference type="EnsemblProtists" id="PYU1_T002300"/>
    </source>
</evidence>
<dbReference type="HOGENOM" id="CLU_000487_3_0_1"/>
<dbReference type="FunFam" id="3.30.1490.180:FF:000002">
    <property type="entry name" value="DNA-directed RNA polymerase subunit"/>
    <property type="match status" value="1"/>
</dbReference>
<keyword evidence="5 14" id="KW-0808">Transferase</keyword>
<dbReference type="InterPro" id="IPR015700">
    <property type="entry name" value="RPC1"/>
</dbReference>
<dbReference type="InterPro" id="IPR035697">
    <property type="entry name" value="RNAP_III_RPC1_N"/>
</dbReference>
<dbReference type="InterPro" id="IPR007081">
    <property type="entry name" value="RNA_pol_Rpb1_5"/>
</dbReference>
<sequence>MQSHRFGSGGASGGTRAERRNPLVKQFVLENDRPAKISHLNFGLLSEVDMMRMSELRIHSKDLFKMPSRDPALDGVLDKRLGVSNKKDTCDTCHLRLADCVGHFGYIKLELPVFHIGYFKAITEILQNICKECSRVLLPPQERETFLRRMRDPRADVLRLIGLRKKISALCKKMVKCPYCTGINGTVRKVTSSTLKLVHEKYRAKSAHDLRNVFVAQFSEAQAINPDIGLHLPKAQEDLSPLKVLELFQQIPDQDCELLWVDSIGGRPEKLILNSVLVPPVCIRPSVAMDGGTGSNEDDITVKLQEIVQVNFALRTALQKGASLKMVMEDWDFLQIQVAQLINGDTPGLVKLPGSKSGIRGLCQRLKGKQGRFRGNLSGKRVDFSGRTVISPDPNLRIDQVGVPEHVAKTMTYPEKVTRYNIEKLRKCVVNGPNVHPGANVIRIEGQKFTKNLMYGDRASLADELKIGDIVERHMEDGDIVLFNRQPSLHKMSIMSHRVKVMPWRTFRFNECVCSPYNADFDGDEMNMHLPQTEEARTEAITLMGVEQNLITPRNGEPLVAATQDFLTASYLLTQKNVFFNREQFCQVVAIMGDALDHVELPPPAIILPIRLWTGKQVINMLIKPNSKTNVHVNLELKERNYTDKKVMCWKDGYVCFRNSELMCGNLGKKTLGDGSKQGLFYVLIRDHGPHEAARCMNRLAKLCARWLGNFKGFSIGIDDVTPSDELAEKKRVLLQDGYDAANSAIEDYRRGKLSLKPGCNPIQSLESELNGLLGKLRETAGAECMRSLPFHNNPRIMAECGSKGSALNISQMMACVGQQSVGGKRVPEGFVNRTLPHFLPHALHAAAKGFVANSFYSGLTATEFFFHTMGGREGLVDTAVKTAETGYMARRLMKALEDLSCQYDQTVRNSEGSVVQFTYGDDGLNPAYMEGDDRPVDFQRLLQHIRSTLPDRESPSLLPFEIRQLAKKAVQRKEFQAILPTGRKFLIEIEEFLGSLASNIAKNRMVTGIDSMDKQVSTYAARLDKAFDEEAATNSMVVSSKALKTDGTASDKNVKLEKKIKVSTTLEKVTKAPAGRAGNRKRLVKAEDPASATDEDDLDDVGIDTVTYKRKGLQNVGLPSWEKEKFKTQKAMLKWRERAAIDGTAEKEEAAWLLSHNACRITSQQVEKLLEVSLYKYHRARMEPGEAVGAVGAQSISEPGTQMTLKTFHFAGVASMNVTLGVPRLKEIINASKNISTPIITAALVCKTDERSARIVKGQIEKTTLGEIAVHIKEVFARDQAYLSVKLDMEAIDQLHLDINARSVRNSILNAVGIGPRGALRLLKEQHVLLNARCPDKLRILAPSNYKGSKGDTRGAYFAMQALKAELPGVIVQGIPTVNRAVINYDEQSAMKASSGKAHHLLVEGYGLAEVMGIPGVDGLNTTSNHIIEVEKTLGIEAARELISSEVSYIMSAYGIGIDRRHLMLLSDIMTFKGEVLGITRFGIAKMKESVLMLASFEKTTDHLFDAAVHSRTDAIVGVSECIIMGIPIPLGTGIFKLLRQVEKPAIEQRKPLLQQFKL</sequence>
<dbReference type="InterPro" id="IPR044893">
    <property type="entry name" value="RNA_pol_Rpb1_clamp_domain"/>
</dbReference>
<evidence type="ECO:0000256" key="15">
    <source>
        <dbReference type="SAM" id="MobiDB-lite"/>
    </source>
</evidence>
<name>K3WBF9_GLOUD</name>
<dbReference type="PANTHER" id="PTHR48446">
    <property type="entry name" value="DNA-DIRECTED RNA POLYMERASE SUBUNIT BETA' N-TERMINAL SECTION"/>
    <property type="match status" value="1"/>
</dbReference>
<dbReference type="InterPro" id="IPR006592">
    <property type="entry name" value="RNA_pol_N"/>
</dbReference>
<dbReference type="Gene3D" id="1.10.274.100">
    <property type="entry name" value="RNA polymerase Rpb1, domain 3"/>
    <property type="match status" value="1"/>
</dbReference>